<gene>
    <name evidence="1" type="ORF">MYCFIDRAFT_210729</name>
</gene>
<dbReference type="RefSeq" id="XP_007924531.1">
    <property type="nucleotide sequence ID" value="XM_007926340.1"/>
</dbReference>
<dbReference type="KEGG" id="pfj:MYCFIDRAFT_210729"/>
<dbReference type="EMBL" id="KB446557">
    <property type="protein sequence ID" value="EME83907.1"/>
    <property type="molecule type" value="Genomic_DNA"/>
</dbReference>
<dbReference type="InterPro" id="IPR011990">
    <property type="entry name" value="TPR-like_helical_dom_sf"/>
</dbReference>
<dbReference type="HOGENOM" id="CLU_1094689_0_0_1"/>
<reference evidence="1 2" key="1">
    <citation type="journal article" date="2012" name="PLoS Pathog.">
        <title>Diverse lifestyles and strategies of plant pathogenesis encoded in the genomes of eighteen Dothideomycetes fungi.</title>
        <authorList>
            <person name="Ohm R.A."/>
            <person name="Feau N."/>
            <person name="Henrissat B."/>
            <person name="Schoch C.L."/>
            <person name="Horwitz B.A."/>
            <person name="Barry K.W."/>
            <person name="Condon B.J."/>
            <person name="Copeland A.C."/>
            <person name="Dhillon B."/>
            <person name="Glaser F."/>
            <person name="Hesse C.N."/>
            <person name="Kosti I."/>
            <person name="LaButti K."/>
            <person name="Lindquist E.A."/>
            <person name="Lucas S."/>
            <person name="Salamov A.A."/>
            <person name="Bradshaw R.E."/>
            <person name="Ciuffetti L."/>
            <person name="Hamelin R.C."/>
            <person name="Kema G.H.J."/>
            <person name="Lawrence C."/>
            <person name="Scott J.A."/>
            <person name="Spatafora J.W."/>
            <person name="Turgeon B.G."/>
            <person name="de Wit P.J.G.M."/>
            <person name="Zhong S."/>
            <person name="Goodwin S.B."/>
            <person name="Grigoriev I.V."/>
        </authorList>
    </citation>
    <scope>NUCLEOTIDE SEQUENCE [LARGE SCALE GENOMIC DNA]</scope>
    <source>
        <strain evidence="1 2">CIRAD86</strain>
    </source>
</reference>
<dbReference type="STRING" id="383855.M3B3F5"/>
<protein>
    <submittedName>
        <fullName evidence="1">Uncharacterized protein</fullName>
    </submittedName>
</protein>
<name>M3B3F5_PSEFD</name>
<dbReference type="GeneID" id="19337179"/>
<sequence>MTLAFHEHRSSSGHSECIYSSLYRTCQAARYESNSNLQLDILHAQSRVLDSVALQERGEGDWKPAVRWLERALHFSKEVLGSYHPDTLLRKQRFANIYALTRRGREALELITDVVETYDVMYGPNSEASFVARRAMAEISPAVGARVEKPSLSQEELTRLDPGDANIPIPLLLRAETRAIACMTDVQVKLCLCDVEGAALVLTKVKDIVNSGPSRLGKCWKRIQKLDDDISTSAKLLSHLNAEEKQKAAKFCES</sequence>
<dbReference type="VEuPathDB" id="FungiDB:MYCFIDRAFT_210729"/>
<organism evidence="1 2">
    <name type="scientific">Pseudocercospora fijiensis (strain CIRAD86)</name>
    <name type="common">Black leaf streak disease fungus</name>
    <name type="synonym">Mycosphaerella fijiensis</name>
    <dbReference type="NCBI Taxonomy" id="383855"/>
    <lineage>
        <taxon>Eukaryota</taxon>
        <taxon>Fungi</taxon>
        <taxon>Dikarya</taxon>
        <taxon>Ascomycota</taxon>
        <taxon>Pezizomycotina</taxon>
        <taxon>Dothideomycetes</taxon>
        <taxon>Dothideomycetidae</taxon>
        <taxon>Mycosphaerellales</taxon>
        <taxon>Mycosphaerellaceae</taxon>
        <taxon>Pseudocercospora</taxon>
    </lineage>
</organism>
<accession>M3B3F5</accession>
<evidence type="ECO:0000313" key="1">
    <source>
        <dbReference type="EMBL" id="EME83907.1"/>
    </source>
</evidence>
<dbReference type="Gene3D" id="1.25.40.10">
    <property type="entry name" value="Tetratricopeptide repeat domain"/>
    <property type="match status" value="1"/>
</dbReference>
<evidence type="ECO:0000313" key="2">
    <source>
        <dbReference type="Proteomes" id="UP000016932"/>
    </source>
</evidence>
<proteinExistence type="predicted"/>
<dbReference type="Proteomes" id="UP000016932">
    <property type="component" value="Unassembled WGS sequence"/>
</dbReference>
<keyword evidence="2" id="KW-1185">Reference proteome</keyword>
<dbReference type="AlphaFoldDB" id="M3B3F5"/>
<dbReference type="OrthoDB" id="7464126at2759"/>